<keyword evidence="2" id="KW-1185">Reference proteome</keyword>
<name>A0ACB9JG11_9ASTR</name>
<proteinExistence type="predicted"/>
<evidence type="ECO:0000313" key="2">
    <source>
        <dbReference type="Proteomes" id="UP001056120"/>
    </source>
</evidence>
<protein>
    <submittedName>
        <fullName evidence="1">Uncharacterized protein</fullName>
    </submittedName>
</protein>
<comment type="caution">
    <text evidence="1">The sequence shown here is derived from an EMBL/GenBank/DDBJ whole genome shotgun (WGS) entry which is preliminary data.</text>
</comment>
<reference evidence="2" key="1">
    <citation type="journal article" date="2022" name="Mol. Ecol. Resour.">
        <title>The genomes of chicory, endive, great burdock and yacon provide insights into Asteraceae palaeo-polyploidization history and plant inulin production.</title>
        <authorList>
            <person name="Fan W."/>
            <person name="Wang S."/>
            <person name="Wang H."/>
            <person name="Wang A."/>
            <person name="Jiang F."/>
            <person name="Liu H."/>
            <person name="Zhao H."/>
            <person name="Xu D."/>
            <person name="Zhang Y."/>
        </authorList>
    </citation>
    <scope>NUCLEOTIDE SEQUENCE [LARGE SCALE GENOMIC DNA]</scope>
    <source>
        <strain evidence="2">cv. Yunnan</strain>
    </source>
</reference>
<gene>
    <name evidence="1" type="ORF">L1987_13248</name>
</gene>
<evidence type="ECO:0000313" key="1">
    <source>
        <dbReference type="EMBL" id="KAI3819414.1"/>
    </source>
</evidence>
<sequence>MARTRARGGGRASGCGGGHAVLQPKAPAKRRGTKWNEIEREDCPQVEDEISAMQTDDRVALEPNVKKAISDEVMTWMKNGQYTRSSDDRVALAPETLISNDEDIDACFYGWCLNVIAHKKRYVL</sequence>
<accession>A0ACB9JG11</accession>
<organism evidence="1 2">
    <name type="scientific">Smallanthus sonchifolius</name>
    <dbReference type="NCBI Taxonomy" id="185202"/>
    <lineage>
        <taxon>Eukaryota</taxon>
        <taxon>Viridiplantae</taxon>
        <taxon>Streptophyta</taxon>
        <taxon>Embryophyta</taxon>
        <taxon>Tracheophyta</taxon>
        <taxon>Spermatophyta</taxon>
        <taxon>Magnoliopsida</taxon>
        <taxon>eudicotyledons</taxon>
        <taxon>Gunneridae</taxon>
        <taxon>Pentapetalae</taxon>
        <taxon>asterids</taxon>
        <taxon>campanulids</taxon>
        <taxon>Asterales</taxon>
        <taxon>Asteraceae</taxon>
        <taxon>Asteroideae</taxon>
        <taxon>Heliantheae alliance</taxon>
        <taxon>Millerieae</taxon>
        <taxon>Smallanthus</taxon>
    </lineage>
</organism>
<dbReference type="Proteomes" id="UP001056120">
    <property type="component" value="Linkage Group LG04"/>
</dbReference>
<dbReference type="EMBL" id="CM042021">
    <property type="protein sequence ID" value="KAI3819414.1"/>
    <property type="molecule type" value="Genomic_DNA"/>
</dbReference>
<reference evidence="1 2" key="2">
    <citation type="journal article" date="2022" name="Mol. Ecol. Resour.">
        <title>The genomes of chicory, endive, great burdock and yacon provide insights into Asteraceae paleo-polyploidization history and plant inulin production.</title>
        <authorList>
            <person name="Fan W."/>
            <person name="Wang S."/>
            <person name="Wang H."/>
            <person name="Wang A."/>
            <person name="Jiang F."/>
            <person name="Liu H."/>
            <person name="Zhao H."/>
            <person name="Xu D."/>
            <person name="Zhang Y."/>
        </authorList>
    </citation>
    <scope>NUCLEOTIDE SEQUENCE [LARGE SCALE GENOMIC DNA]</scope>
    <source>
        <strain evidence="2">cv. Yunnan</strain>
        <tissue evidence="1">Leaves</tissue>
    </source>
</reference>